<evidence type="ECO:0000313" key="3">
    <source>
        <dbReference type="Proteomes" id="UP000886520"/>
    </source>
</evidence>
<gene>
    <name evidence="2" type="ORF">GOP47_0023169</name>
</gene>
<feature type="region of interest" description="Disordered" evidence="1">
    <location>
        <begin position="1"/>
        <end position="32"/>
    </location>
</feature>
<keyword evidence="3" id="KW-1185">Reference proteome</keyword>
<comment type="caution">
    <text evidence="2">The sequence shown here is derived from an EMBL/GenBank/DDBJ whole genome shotgun (WGS) entry which is preliminary data.</text>
</comment>
<name>A0A9D4U779_ADICA</name>
<evidence type="ECO:0000256" key="1">
    <source>
        <dbReference type="SAM" id="MobiDB-lite"/>
    </source>
</evidence>
<dbReference type="AlphaFoldDB" id="A0A9D4U779"/>
<protein>
    <submittedName>
        <fullName evidence="2">Uncharacterized protein</fullName>
    </submittedName>
</protein>
<dbReference type="Proteomes" id="UP000886520">
    <property type="component" value="Chromosome 22"/>
</dbReference>
<organism evidence="2 3">
    <name type="scientific">Adiantum capillus-veneris</name>
    <name type="common">Maidenhair fern</name>
    <dbReference type="NCBI Taxonomy" id="13818"/>
    <lineage>
        <taxon>Eukaryota</taxon>
        <taxon>Viridiplantae</taxon>
        <taxon>Streptophyta</taxon>
        <taxon>Embryophyta</taxon>
        <taxon>Tracheophyta</taxon>
        <taxon>Polypodiopsida</taxon>
        <taxon>Polypodiidae</taxon>
        <taxon>Polypodiales</taxon>
        <taxon>Pteridineae</taxon>
        <taxon>Pteridaceae</taxon>
        <taxon>Vittarioideae</taxon>
        <taxon>Adiantum</taxon>
    </lineage>
</organism>
<feature type="compositionally biased region" description="Polar residues" evidence="1">
    <location>
        <begin position="1"/>
        <end position="10"/>
    </location>
</feature>
<proteinExistence type="predicted"/>
<feature type="compositionally biased region" description="Basic and acidic residues" evidence="1">
    <location>
        <begin position="11"/>
        <end position="28"/>
    </location>
</feature>
<reference evidence="2" key="1">
    <citation type="submission" date="2021-01" db="EMBL/GenBank/DDBJ databases">
        <title>Adiantum capillus-veneris genome.</title>
        <authorList>
            <person name="Fang Y."/>
            <person name="Liao Q."/>
        </authorList>
    </citation>
    <scope>NUCLEOTIDE SEQUENCE</scope>
    <source>
        <strain evidence="2">H3</strain>
        <tissue evidence="2">Leaf</tissue>
    </source>
</reference>
<sequence>MASRTLQQQVRAREMDYERQQAQKLKEKKEKKRQKLVDRLNELWREEQEARIEALAEECAIALRCIGQSHAAAALFVQKQEALKMDRHRQAVLNQHRESSRFKTALQKERVRRKLESDPLMVAKRRKNVKDSAAQWERSLGRYLSHKAKFRLLSRGFSGGVPGT</sequence>
<dbReference type="EMBL" id="JABFUD020000022">
    <property type="protein sequence ID" value="KAI5062630.1"/>
    <property type="molecule type" value="Genomic_DNA"/>
</dbReference>
<evidence type="ECO:0000313" key="2">
    <source>
        <dbReference type="EMBL" id="KAI5062630.1"/>
    </source>
</evidence>
<accession>A0A9D4U779</accession>